<accession>I0AJ21</accession>
<gene>
    <name evidence="1" type="ordered locus">IALB_1268</name>
</gene>
<dbReference type="KEGG" id="ial:IALB_1268"/>
<sequence length="484" mass="55581">MKPIFKTLAIILITITPILLKGQHTFSSKETLFTNWIKRDGQASYVWGNNTHRVGALYQTYWYEIRNFACWQWTYDEIPTEATVTSVTLKFRAYKGNYQDNFTFSLHNIPYILNSPNIDFFNESNYNQIYLSPTLTPDANHNVFINQTFTAQTPVGQGWEVWNAVNNAVKSGNYFLTLGIRERINLLLPHWTISGYDLSVPTTQPCIELTIIYELPNTSVTVDQRLSNETSVDSVGLWNKLNSSFEKYSVPHTFDWEVISNTKKTLLANQNLLSYQKYIHWENNSQIDNNVVNHKTFQIYTYTSNLTSRLNSTQPDITIINEFLESPGLNPINDSIHFKDPWLIDFPDPLYGNALRNRGMDAPFKQRPSPFYPDYTTSYYGDVYKGVFLNQGITPQGQWQPPYYSVKADAVQDIPLSQTGRTHRFYFQGWSASPLGSAEFQYPDSLETPVVFKQEGATVQANLKGTQLSNNSNAYSKGSQRKFV</sequence>
<dbReference type="eggNOG" id="COG1404">
    <property type="taxonomic scope" value="Bacteria"/>
</dbReference>
<proteinExistence type="predicted"/>
<evidence type="ECO:0000313" key="2">
    <source>
        <dbReference type="Proteomes" id="UP000007394"/>
    </source>
</evidence>
<dbReference type="HOGENOM" id="CLU_568343_0_0_10"/>
<dbReference type="Proteomes" id="UP000007394">
    <property type="component" value="Chromosome"/>
</dbReference>
<dbReference type="AlphaFoldDB" id="I0AJ21"/>
<dbReference type="EMBL" id="CP003418">
    <property type="protein sequence ID" value="AFH48978.1"/>
    <property type="molecule type" value="Genomic_DNA"/>
</dbReference>
<organism evidence="1 2">
    <name type="scientific">Ignavibacterium album (strain DSM 19864 / JCM 16511 / NBRC 101810 / Mat9-16)</name>
    <dbReference type="NCBI Taxonomy" id="945713"/>
    <lineage>
        <taxon>Bacteria</taxon>
        <taxon>Pseudomonadati</taxon>
        <taxon>Ignavibacteriota</taxon>
        <taxon>Ignavibacteria</taxon>
        <taxon>Ignavibacteriales</taxon>
        <taxon>Ignavibacteriaceae</taxon>
        <taxon>Ignavibacterium</taxon>
    </lineage>
</organism>
<evidence type="ECO:0000313" key="1">
    <source>
        <dbReference type="EMBL" id="AFH48978.1"/>
    </source>
</evidence>
<name>I0AJ21_IGNAJ</name>
<dbReference type="RefSeq" id="WP_014560133.1">
    <property type="nucleotide sequence ID" value="NC_017464.1"/>
</dbReference>
<protein>
    <submittedName>
        <fullName evidence="1">Uncharacterized protein</fullName>
    </submittedName>
</protein>
<keyword evidence="2" id="KW-1185">Reference proteome</keyword>
<reference evidence="1 2" key="1">
    <citation type="journal article" date="2012" name="Front. Microbiol.">
        <title>Complete genome of Ignavibacterium album, a metabolically versatile, flagellated, facultative anaerobe from the phylum Chlorobi.</title>
        <authorList>
            <person name="Liu Z."/>
            <person name="Frigaard N.-U."/>
            <person name="Vogl K."/>
            <person name="Iino T."/>
            <person name="Ohkuma M."/>
            <person name="Overmann J."/>
            <person name="Bryant D.A."/>
        </authorList>
    </citation>
    <scope>NUCLEOTIDE SEQUENCE [LARGE SCALE GENOMIC DNA]</scope>
    <source>
        <strain evidence="2">DSM 19864 / JCM 16511 / NBRC 101810 / Mat9-16</strain>
    </source>
</reference>